<protein>
    <submittedName>
        <fullName evidence="3">Uncharacterized protein</fullName>
    </submittedName>
</protein>
<evidence type="ECO:0000313" key="3">
    <source>
        <dbReference type="EMBL" id="GFB13584.1"/>
    </source>
</evidence>
<comment type="caution">
    <text evidence="3">The sequence shown here is derived from an EMBL/GenBank/DDBJ whole genome shotgun (WGS) entry which is preliminary data.</text>
</comment>
<proteinExistence type="predicted"/>
<evidence type="ECO:0000256" key="1">
    <source>
        <dbReference type="SAM" id="Coils"/>
    </source>
</evidence>
<sequence length="509" mass="57773">MRRVGKGFSGVETPLFEGMIADRQPAEEDLGAEQVQVNAVVVEDVAEDVVHMATPSPPPHRISSPPQEPSSPPHQPPCPPQPPSLLFQQVLDTCSALARKVEGLDNDNAAQQLEIVKLKARVKKLEKINMVKSSKLRRLKKAGTSQGVESSDEMENVFNQGRIIADMDQDEGIELVANQEKDAEVEGRHADKQAELYNLDQDHSSKVLSIQEDDTEAVAASTPIPAAKSKILNIAAAPAVSTRKRKGVVFRDPEEELPSDTPAETPKEEINKEHEETYKNIDWNASLDHVQSKEPQYIKRYHGMKKKPQTESEVRKNMIFYLKNTKGYKMDFFKGMKYDEILPIFQAKFDANMRKLSKEAQEAEDLRKRLEVVEDDDDDDDVFDEATPLAQKVPVVDYQIVVIDNKPRYKIIRADDTHQLYISFTTLLNNFDREDLETLWRIVRDRFSTSKPTNFLDEYLLLTLKTMFEEPDGQDAIWRNQKSVHGLALVKRWKLLTSCGVHVITLSTI</sequence>
<feature type="compositionally biased region" description="Pro residues" evidence="2">
    <location>
        <begin position="55"/>
        <end position="83"/>
    </location>
</feature>
<accession>A0A699L0F4</accession>
<feature type="region of interest" description="Disordered" evidence="2">
    <location>
        <begin position="48"/>
        <end position="85"/>
    </location>
</feature>
<feature type="coiled-coil region" evidence="1">
    <location>
        <begin position="101"/>
        <end position="128"/>
    </location>
</feature>
<organism evidence="3">
    <name type="scientific">Tanacetum cinerariifolium</name>
    <name type="common">Dalmatian daisy</name>
    <name type="synonym">Chrysanthemum cinerariifolium</name>
    <dbReference type="NCBI Taxonomy" id="118510"/>
    <lineage>
        <taxon>Eukaryota</taxon>
        <taxon>Viridiplantae</taxon>
        <taxon>Streptophyta</taxon>
        <taxon>Embryophyta</taxon>
        <taxon>Tracheophyta</taxon>
        <taxon>Spermatophyta</taxon>
        <taxon>Magnoliopsida</taxon>
        <taxon>eudicotyledons</taxon>
        <taxon>Gunneridae</taxon>
        <taxon>Pentapetalae</taxon>
        <taxon>asterids</taxon>
        <taxon>campanulids</taxon>
        <taxon>Asterales</taxon>
        <taxon>Asteraceae</taxon>
        <taxon>Asteroideae</taxon>
        <taxon>Anthemideae</taxon>
        <taxon>Anthemidinae</taxon>
        <taxon>Tanacetum</taxon>
    </lineage>
</organism>
<dbReference type="AlphaFoldDB" id="A0A699L0F4"/>
<name>A0A699L0F4_TANCI</name>
<evidence type="ECO:0000256" key="2">
    <source>
        <dbReference type="SAM" id="MobiDB-lite"/>
    </source>
</evidence>
<feature type="region of interest" description="Disordered" evidence="2">
    <location>
        <begin position="243"/>
        <end position="269"/>
    </location>
</feature>
<feature type="coiled-coil region" evidence="1">
    <location>
        <begin position="346"/>
        <end position="376"/>
    </location>
</feature>
<dbReference type="EMBL" id="BKCJ010559837">
    <property type="protein sequence ID" value="GFB13584.1"/>
    <property type="molecule type" value="Genomic_DNA"/>
</dbReference>
<reference evidence="3" key="1">
    <citation type="journal article" date="2019" name="Sci. Rep.">
        <title>Draft genome of Tanacetum cinerariifolium, the natural source of mosquito coil.</title>
        <authorList>
            <person name="Yamashiro T."/>
            <person name="Shiraishi A."/>
            <person name="Satake H."/>
            <person name="Nakayama K."/>
        </authorList>
    </citation>
    <scope>NUCLEOTIDE SEQUENCE</scope>
</reference>
<keyword evidence="1" id="KW-0175">Coiled coil</keyword>
<gene>
    <name evidence="3" type="ORF">Tci_685555</name>
</gene>